<evidence type="ECO:0000313" key="3">
    <source>
        <dbReference type="Proteomes" id="UP000649179"/>
    </source>
</evidence>
<reference evidence="2" key="2">
    <citation type="submission" date="2020-09" db="EMBL/GenBank/DDBJ databases">
        <authorList>
            <person name="Sun Q."/>
            <person name="Zhou Y."/>
        </authorList>
    </citation>
    <scope>NUCLEOTIDE SEQUENCE</scope>
    <source>
        <strain evidence="2">CGMCC 1.16067</strain>
    </source>
</reference>
<comment type="caution">
    <text evidence="2">The sequence shown here is derived from an EMBL/GenBank/DDBJ whole genome shotgun (WGS) entry which is preliminary data.</text>
</comment>
<dbReference type="Proteomes" id="UP000649179">
    <property type="component" value="Unassembled WGS sequence"/>
</dbReference>
<protein>
    <submittedName>
        <fullName evidence="2">Uncharacterized protein</fullName>
    </submittedName>
</protein>
<name>A0A917BHY3_9ACTN</name>
<feature type="region of interest" description="Disordered" evidence="1">
    <location>
        <begin position="16"/>
        <end position="44"/>
    </location>
</feature>
<proteinExistence type="predicted"/>
<gene>
    <name evidence="2" type="ORF">GCM10011519_20110</name>
</gene>
<dbReference type="EMBL" id="BMKQ01000001">
    <property type="protein sequence ID" value="GGF46178.1"/>
    <property type="molecule type" value="Genomic_DNA"/>
</dbReference>
<organism evidence="2 3">
    <name type="scientific">Marmoricola endophyticus</name>
    <dbReference type="NCBI Taxonomy" id="2040280"/>
    <lineage>
        <taxon>Bacteria</taxon>
        <taxon>Bacillati</taxon>
        <taxon>Actinomycetota</taxon>
        <taxon>Actinomycetes</taxon>
        <taxon>Propionibacteriales</taxon>
        <taxon>Nocardioidaceae</taxon>
        <taxon>Marmoricola</taxon>
    </lineage>
</organism>
<feature type="compositionally biased region" description="Low complexity" evidence="1">
    <location>
        <begin position="29"/>
        <end position="39"/>
    </location>
</feature>
<evidence type="ECO:0000256" key="1">
    <source>
        <dbReference type="SAM" id="MobiDB-lite"/>
    </source>
</evidence>
<sequence>MSGPLADVLEPSPLKASYAAAPPTPAAPPRTSAPASTAAVRERPVRRGCCGAGAGGIGAYAVVCPEDAAGAGPVDEPVLIAWVSSCPGVLDRSPEGCWSSFGKGVHWLLMATSLSLSPEIGL</sequence>
<reference evidence="2" key="1">
    <citation type="journal article" date="2014" name="Int. J. Syst. Evol. Microbiol.">
        <title>Complete genome sequence of Corynebacterium casei LMG S-19264T (=DSM 44701T), isolated from a smear-ripened cheese.</title>
        <authorList>
            <consortium name="US DOE Joint Genome Institute (JGI-PGF)"/>
            <person name="Walter F."/>
            <person name="Albersmeier A."/>
            <person name="Kalinowski J."/>
            <person name="Ruckert C."/>
        </authorList>
    </citation>
    <scope>NUCLEOTIDE SEQUENCE</scope>
    <source>
        <strain evidence="2">CGMCC 1.16067</strain>
    </source>
</reference>
<keyword evidence="3" id="KW-1185">Reference proteome</keyword>
<accession>A0A917BHY3</accession>
<evidence type="ECO:0000313" key="2">
    <source>
        <dbReference type="EMBL" id="GGF46178.1"/>
    </source>
</evidence>
<dbReference type="AlphaFoldDB" id="A0A917BHY3"/>